<evidence type="ECO:0000256" key="8">
    <source>
        <dbReference type="ARBA" id="ARBA00022833"/>
    </source>
</evidence>
<evidence type="ECO:0000256" key="4">
    <source>
        <dbReference type="ARBA" id="ARBA00022679"/>
    </source>
</evidence>
<gene>
    <name evidence="14" type="ORF">ZIOFF_044883</name>
</gene>
<dbReference type="InterPro" id="IPR004181">
    <property type="entry name" value="Znf_MIZ"/>
</dbReference>
<dbReference type="InterPro" id="IPR011011">
    <property type="entry name" value="Znf_FYVE_PHD"/>
</dbReference>
<evidence type="ECO:0000313" key="14">
    <source>
        <dbReference type="EMBL" id="KAG6496999.1"/>
    </source>
</evidence>
<dbReference type="SUPFAM" id="SSF57903">
    <property type="entry name" value="FYVE/PHD zinc finger"/>
    <property type="match status" value="1"/>
</dbReference>
<evidence type="ECO:0000256" key="11">
    <source>
        <dbReference type="SAM" id="MobiDB-lite"/>
    </source>
</evidence>
<dbReference type="SMART" id="SM00513">
    <property type="entry name" value="SAP"/>
    <property type="match status" value="1"/>
</dbReference>
<evidence type="ECO:0000256" key="6">
    <source>
        <dbReference type="ARBA" id="ARBA00022771"/>
    </source>
</evidence>
<dbReference type="AlphaFoldDB" id="A0A8J5G6X4"/>
<dbReference type="Gene3D" id="1.10.720.30">
    <property type="entry name" value="SAP domain"/>
    <property type="match status" value="1"/>
</dbReference>
<dbReference type="SUPFAM" id="SSF68906">
    <property type="entry name" value="SAP domain"/>
    <property type="match status" value="1"/>
</dbReference>
<dbReference type="UniPathway" id="UPA00886"/>
<dbReference type="Proteomes" id="UP000734854">
    <property type="component" value="Unassembled WGS sequence"/>
</dbReference>
<feature type="region of interest" description="Disordered" evidence="11">
    <location>
        <begin position="35"/>
        <end position="87"/>
    </location>
</feature>
<feature type="compositionally biased region" description="Polar residues" evidence="11">
    <location>
        <begin position="894"/>
        <end position="913"/>
    </location>
</feature>
<dbReference type="GO" id="GO:0016925">
    <property type="term" value="P:protein sumoylation"/>
    <property type="evidence" value="ECO:0007669"/>
    <property type="project" value="UniProtKB-UniPathway"/>
</dbReference>
<dbReference type="InterPro" id="IPR013083">
    <property type="entry name" value="Znf_RING/FYVE/PHD"/>
</dbReference>
<keyword evidence="7" id="KW-0833">Ubl conjugation pathway</keyword>
<keyword evidence="6 10" id="KW-0863">Zinc-finger</keyword>
<proteinExistence type="inferred from homology"/>
<accession>A0A8J5G6X4</accession>
<evidence type="ECO:0000256" key="5">
    <source>
        <dbReference type="ARBA" id="ARBA00022723"/>
    </source>
</evidence>
<evidence type="ECO:0000256" key="7">
    <source>
        <dbReference type="ARBA" id="ARBA00022786"/>
    </source>
</evidence>
<dbReference type="InterPro" id="IPR036361">
    <property type="entry name" value="SAP_dom_sf"/>
</dbReference>
<dbReference type="SMART" id="SM00249">
    <property type="entry name" value="PHD"/>
    <property type="match status" value="1"/>
</dbReference>
<dbReference type="InterPro" id="IPR019786">
    <property type="entry name" value="Zinc_finger_PHD-type_CS"/>
</dbReference>
<keyword evidence="15" id="KW-1185">Reference proteome</keyword>
<dbReference type="PROSITE" id="PS51044">
    <property type="entry name" value="ZF_SP_RING"/>
    <property type="match status" value="1"/>
</dbReference>
<evidence type="ECO:0000256" key="3">
    <source>
        <dbReference type="ARBA" id="ARBA00005383"/>
    </source>
</evidence>
<sequence length="930" mass="103284">MRQGRGRRGGLGQSQNCPCLSHELIAGIWSDSDQEAGRRQLVPRPAKPPCARTSPSAASRTSAYRSLSGRLWTKSTPTQSQRNEPSVVEEPVDFNAFANLSHQEKLTYFRIKELKDVLTQLGLAKQGKKQELMDRILALLGDNQVPKPVWGRRNMSTDVVVKIIEDTYRKMQIPGTTDLASRKLSGSEFSHAKPKEEFDSYKPEMKVRCPCGKSLITESMIQCEDNRCRAWQHIDCVIIPEKPGDGTPEVPSHFYCELCRINRADPFWMTMKHVLFPVKLSSSGLADDCTASMQVWSLLLNDKVPFRMHWPQLTELHVNGVSVRVVARPGLQLLGINGRDDGPVISTCSMEGVNKIVLSRNDARVFCFGIRLVKRRTVQQVLNLVPKEANGEQFQEALARVRRCVGGGAEAENADSDSDIELVADSVTVNLRCPMTGSRIRVAGRFKPCAHMKGFDLEAFVELNRRSRKWQCPICLKNYALENIIIDPYFNCITFMLQNCGEDVTEIDVKPDGSWRVKGEVEYRDLSKWHLPDGTLSDNVDVQAKSDFGDLRHVKQKSPSASRFTLNLGMKLDANGGPEDTRASSSRSPILRLENNSQNIINMSSSATGSYREGEDQSVNQEFEGPFNLSLNNCHDFESFIFDGTYSMDDRPPAPLEEPDVICLSDSDEDNITLISPEPTNGVHASEIDMVAFPTHPKASERYSENPCPETSGTSFLELFNNTDDFVMPMPMWPMQTCPPPASNFQLFGTEVLDVLADPQATVDCPPLNGFGLTPHDGEETSEVQEFSNCQASAAMQESFVDDPLAFTDDDPSLQIFLPNQPVGVALQDGMINQTDLPNGMNSDDWISLRLAAGSGHGESAPLNGSISRQLEPPTETQMDVLSDAASLLLSINRSESNKPSPRTQRPDSSPGQQRAVRRRLYLSIDTDSD</sequence>
<keyword evidence="9" id="KW-0539">Nucleus</keyword>
<dbReference type="Pfam" id="PF02891">
    <property type="entry name" value="zf-MIZ"/>
    <property type="match status" value="1"/>
</dbReference>
<keyword evidence="5" id="KW-0479">Metal-binding</keyword>
<evidence type="ECO:0000259" key="13">
    <source>
        <dbReference type="PROSITE" id="PS51044"/>
    </source>
</evidence>
<dbReference type="PROSITE" id="PS50800">
    <property type="entry name" value="SAP"/>
    <property type="match status" value="1"/>
</dbReference>
<name>A0A8J5G6X4_ZINOF</name>
<dbReference type="GO" id="GO:0000785">
    <property type="term" value="C:chromatin"/>
    <property type="evidence" value="ECO:0007669"/>
    <property type="project" value="TreeGrafter"/>
</dbReference>
<comment type="pathway">
    <text evidence="2">Protein modification; protein sumoylation.</text>
</comment>
<dbReference type="Gene3D" id="3.30.40.10">
    <property type="entry name" value="Zinc/RING finger domain, C3HC4 (zinc finger)"/>
    <property type="match status" value="2"/>
</dbReference>
<reference evidence="14 15" key="1">
    <citation type="submission" date="2020-08" db="EMBL/GenBank/DDBJ databases">
        <title>Plant Genome Project.</title>
        <authorList>
            <person name="Zhang R.-G."/>
        </authorList>
    </citation>
    <scope>NUCLEOTIDE SEQUENCE [LARGE SCALE GENOMIC DNA]</scope>
    <source>
        <tissue evidence="14">Rhizome</tissue>
    </source>
</reference>
<dbReference type="PANTHER" id="PTHR10782:SF102">
    <property type="entry name" value="E3 SUMO-PROTEIN LIGASE SIZ1"/>
    <property type="match status" value="1"/>
</dbReference>
<evidence type="ECO:0000259" key="12">
    <source>
        <dbReference type="PROSITE" id="PS50800"/>
    </source>
</evidence>
<organism evidence="14 15">
    <name type="scientific">Zingiber officinale</name>
    <name type="common">Ginger</name>
    <name type="synonym">Amomum zingiber</name>
    <dbReference type="NCBI Taxonomy" id="94328"/>
    <lineage>
        <taxon>Eukaryota</taxon>
        <taxon>Viridiplantae</taxon>
        <taxon>Streptophyta</taxon>
        <taxon>Embryophyta</taxon>
        <taxon>Tracheophyta</taxon>
        <taxon>Spermatophyta</taxon>
        <taxon>Magnoliopsida</taxon>
        <taxon>Liliopsida</taxon>
        <taxon>Zingiberales</taxon>
        <taxon>Zingiberaceae</taxon>
        <taxon>Zingiber</taxon>
    </lineage>
</organism>
<comment type="subcellular location">
    <subcellularLocation>
        <location evidence="1">Nucleus</location>
    </subcellularLocation>
</comment>
<evidence type="ECO:0000256" key="10">
    <source>
        <dbReference type="PROSITE-ProRule" id="PRU00452"/>
    </source>
</evidence>
<evidence type="ECO:0000313" key="15">
    <source>
        <dbReference type="Proteomes" id="UP000734854"/>
    </source>
</evidence>
<feature type="domain" description="SAP" evidence="12">
    <location>
        <begin position="106"/>
        <end position="140"/>
    </location>
</feature>
<dbReference type="InterPro" id="IPR001965">
    <property type="entry name" value="Znf_PHD"/>
</dbReference>
<dbReference type="PANTHER" id="PTHR10782">
    <property type="entry name" value="ZINC FINGER MIZ DOMAIN-CONTAINING PROTEIN"/>
    <property type="match status" value="1"/>
</dbReference>
<dbReference type="GO" id="GO:0061665">
    <property type="term" value="F:SUMO ligase activity"/>
    <property type="evidence" value="ECO:0007669"/>
    <property type="project" value="TreeGrafter"/>
</dbReference>
<dbReference type="CDD" id="cd15570">
    <property type="entry name" value="PHD_Bye1p_SIZ1_like"/>
    <property type="match status" value="1"/>
</dbReference>
<evidence type="ECO:0000256" key="9">
    <source>
        <dbReference type="ARBA" id="ARBA00023242"/>
    </source>
</evidence>
<evidence type="ECO:0000256" key="1">
    <source>
        <dbReference type="ARBA" id="ARBA00004123"/>
    </source>
</evidence>
<dbReference type="InterPro" id="IPR003034">
    <property type="entry name" value="SAP_dom"/>
</dbReference>
<feature type="domain" description="SP-RING-type" evidence="13">
    <location>
        <begin position="416"/>
        <end position="499"/>
    </location>
</feature>
<evidence type="ECO:0008006" key="16">
    <source>
        <dbReference type="Google" id="ProtNLM"/>
    </source>
</evidence>
<feature type="compositionally biased region" description="Low complexity" evidence="11">
    <location>
        <begin position="51"/>
        <end position="68"/>
    </location>
</feature>
<comment type="similarity">
    <text evidence="3">Belongs to the PIAS family.</text>
</comment>
<keyword evidence="8" id="KW-0862">Zinc</keyword>
<comment type="caution">
    <text evidence="14">The sequence shown here is derived from an EMBL/GenBank/DDBJ whole genome shotgun (WGS) entry which is preliminary data.</text>
</comment>
<feature type="compositionally biased region" description="Polar residues" evidence="11">
    <location>
        <begin position="73"/>
        <end position="84"/>
    </location>
</feature>
<dbReference type="PROSITE" id="PS01359">
    <property type="entry name" value="ZF_PHD_1"/>
    <property type="match status" value="1"/>
</dbReference>
<dbReference type="GO" id="GO:0008270">
    <property type="term" value="F:zinc ion binding"/>
    <property type="evidence" value="ECO:0007669"/>
    <property type="project" value="UniProtKB-KW"/>
</dbReference>
<keyword evidence="4" id="KW-0808">Transferase</keyword>
<dbReference type="EMBL" id="JACMSC010000012">
    <property type="protein sequence ID" value="KAG6496999.1"/>
    <property type="molecule type" value="Genomic_DNA"/>
</dbReference>
<feature type="region of interest" description="Disordered" evidence="11">
    <location>
        <begin position="571"/>
        <end position="599"/>
    </location>
</feature>
<dbReference type="GO" id="GO:0005634">
    <property type="term" value="C:nucleus"/>
    <property type="evidence" value="ECO:0007669"/>
    <property type="project" value="UniProtKB-SubCell"/>
</dbReference>
<evidence type="ECO:0000256" key="2">
    <source>
        <dbReference type="ARBA" id="ARBA00004718"/>
    </source>
</evidence>
<feature type="region of interest" description="Disordered" evidence="11">
    <location>
        <begin position="894"/>
        <end position="930"/>
    </location>
</feature>
<dbReference type="Pfam" id="PF02037">
    <property type="entry name" value="SAP"/>
    <property type="match status" value="1"/>
</dbReference>
<protein>
    <recommendedName>
        <fullName evidence="16">E3 SUMO-protein ligase SIZ1</fullName>
    </recommendedName>
</protein>